<gene>
    <name evidence="5" type="ORF">METZ01_LOCUS388083</name>
</gene>
<evidence type="ECO:0000259" key="4">
    <source>
        <dbReference type="Pfam" id="PF04101"/>
    </source>
</evidence>
<dbReference type="EMBL" id="UINC01145225">
    <property type="protein sequence ID" value="SVD35229.1"/>
    <property type="molecule type" value="Genomic_DNA"/>
</dbReference>
<feature type="domain" description="Glycosyl transferase family 28 C-terminal" evidence="4">
    <location>
        <begin position="81"/>
        <end position="229"/>
    </location>
</feature>
<dbReference type="PANTHER" id="PTHR21015:SF22">
    <property type="entry name" value="GLYCOSYLTRANSFERASE"/>
    <property type="match status" value="1"/>
</dbReference>
<dbReference type="AlphaFoldDB" id="A0A382ULU4"/>
<dbReference type="InterPro" id="IPR007235">
    <property type="entry name" value="Glyco_trans_28_C"/>
</dbReference>
<dbReference type="InterPro" id="IPR004276">
    <property type="entry name" value="GlycoTrans_28_N"/>
</dbReference>
<dbReference type="Pfam" id="PF04101">
    <property type="entry name" value="Glyco_tran_28_C"/>
    <property type="match status" value="1"/>
</dbReference>
<name>A0A382ULU4_9ZZZZ</name>
<evidence type="ECO:0000256" key="2">
    <source>
        <dbReference type="ARBA" id="ARBA00022679"/>
    </source>
</evidence>
<reference evidence="5" key="1">
    <citation type="submission" date="2018-05" db="EMBL/GenBank/DDBJ databases">
        <authorList>
            <person name="Lanie J.A."/>
            <person name="Ng W.-L."/>
            <person name="Kazmierczak K.M."/>
            <person name="Andrzejewski T.M."/>
            <person name="Davidsen T.M."/>
            <person name="Wayne K.J."/>
            <person name="Tettelin H."/>
            <person name="Glass J.I."/>
            <person name="Rusch D."/>
            <person name="Podicherti R."/>
            <person name="Tsui H.-C.T."/>
            <person name="Winkler M.E."/>
        </authorList>
    </citation>
    <scope>NUCLEOTIDE SEQUENCE</scope>
</reference>
<protein>
    <recommendedName>
        <fullName evidence="6">Glycosyl transferase family 28 C-terminal domain-containing protein</fullName>
    </recommendedName>
</protein>
<dbReference type="CDD" id="cd03785">
    <property type="entry name" value="GT28_MurG"/>
    <property type="match status" value="1"/>
</dbReference>
<keyword evidence="2" id="KW-0808">Transferase</keyword>
<sequence length="230" mass="25752">MASFILRIPLFIHEQNSIPGTANKILARLANGIFEGFQSSFAEKFEAQFVGNPVRPEIKLADSLISHKKSLKEKEKENFCLLVLGGSQGSSQLNSIIIEALVEIKEIKNCKIIHQSGSQDLERLRKFYSLLNTDFKVASFIKDIGKAYLEADLVISRAGAMTVSELIVMQKPSILLPLPWATDNHQQSNAEYLKNLGASEVIISQKENVPELEKVLRELIVDNKRRLSMS</sequence>
<feature type="domain" description="Glycosyltransferase family 28 N-terminal" evidence="3">
    <location>
        <begin position="2"/>
        <end position="34"/>
    </location>
</feature>
<accession>A0A382ULU4</accession>
<dbReference type="GO" id="GO:0005975">
    <property type="term" value="P:carbohydrate metabolic process"/>
    <property type="evidence" value="ECO:0007669"/>
    <property type="project" value="InterPro"/>
</dbReference>
<evidence type="ECO:0000259" key="3">
    <source>
        <dbReference type="Pfam" id="PF03033"/>
    </source>
</evidence>
<dbReference type="Pfam" id="PF03033">
    <property type="entry name" value="Glyco_transf_28"/>
    <property type="match status" value="1"/>
</dbReference>
<proteinExistence type="predicted"/>
<keyword evidence="1" id="KW-0328">Glycosyltransferase</keyword>
<organism evidence="5">
    <name type="scientific">marine metagenome</name>
    <dbReference type="NCBI Taxonomy" id="408172"/>
    <lineage>
        <taxon>unclassified sequences</taxon>
        <taxon>metagenomes</taxon>
        <taxon>ecological metagenomes</taxon>
    </lineage>
</organism>
<evidence type="ECO:0008006" key="6">
    <source>
        <dbReference type="Google" id="ProtNLM"/>
    </source>
</evidence>
<dbReference type="PANTHER" id="PTHR21015">
    <property type="entry name" value="UDP-N-ACETYLGLUCOSAMINE--N-ACETYLMURAMYL-(PENTAPEPTIDE) PYROPHOSPHORYL-UNDECAPRENOL N-ACETYLGLUCOSAMINE TRANSFERASE 1"/>
    <property type="match status" value="1"/>
</dbReference>
<feature type="non-terminal residue" evidence="5">
    <location>
        <position position="230"/>
    </location>
</feature>
<evidence type="ECO:0000256" key="1">
    <source>
        <dbReference type="ARBA" id="ARBA00022676"/>
    </source>
</evidence>
<dbReference type="Gene3D" id="3.40.50.2000">
    <property type="entry name" value="Glycogen Phosphorylase B"/>
    <property type="match status" value="2"/>
</dbReference>
<dbReference type="GO" id="GO:0050511">
    <property type="term" value="F:undecaprenyldiphospho-muramoylpentapeptide beta-N-acetylglucosaminyltransferase activity"/>
    <property type="evidence" value="ECO:0007669"/>
    <property type="project" value="TreeGrafter"/>
</dbReference>
<dbReference type="SUPFAM" id="SSF53756">
    <property type="entry name" value="UDP-Glycosyltransferase/glycogen phosphorylase"/>
    <property type="match status" value="1"/>
</dbReference>
<evidence type="ECO:0000313" key="5">
    <source>
        <dbReference type="EMBL" id="SVD35229.1"/>
    </source>
</evidence>